<evidence type="ECO:0000259" key="1">
    <source>
        <dbReference type="Pfam" id="PF04264"/>
    </source>
</evidence>
<dbReference type="PANTHER" id="PTHR34406:SF1">
    <property type="entry name" value="PROTEIN YCEI"/>
    <property type="match status" value="1"/>
</dbReference>
<dbReference type="InterPro" id="IPR036761">
    <property type="entry name" value="TTHA0802/YceI-like_sf"/>
</dbReference>
<feature type="domain" description="Lipid/polyisoprenoid-binding YceI-like" evidence="1">
    <location>
        <begin position="44"/>
        <end position="174"/>
    </location>
</feature>
<dbReference type="EMBL" id="SZQL01000010">
    <property type="protein sequence ID" value="TKK67672.1"/>
    <property type="molecule type" value="Genomic_DNA"/>
</dbReference>
<comment type="caution">
    <text evidence="2">The sequence shown here is derived from an EMBL/GenBank/DDBJ whole genome shotgun (WGS) entry which is preliminary data.</text>
</comment>
<evidence type="ECO:0000313" key="3">
    <source>
        <dbReference type="Proteomes" id="UP000305848"/>
    </source>
</evidence>
<proteinExistence type="predicted"/>
<organism evidence="2 3">
    <name type="scientific">Ilyomonas limi</name>
    <dbReference type="NCBI Taxonomy" id="2575867"/>
    <lineage>
        <taxon>Bacteria</taxon>
        <taxon>Pseudomonadati</taxon>
        <taxon>Bacteroidota</taxon>
        <taxon>Chitinophagia</taxon>
        <taxon>Chitinophagales</taxon>
        <taxon>Chitinophagaceae</taxon>
        <taxon>Ilyomonas</taxon>
    </lineage>
</organism>
<dbReference type="SUPFAM" id="SSF101874">
    <property type="entry name" value="YceI-like"/>
    <property type="match status" value="1"/>
</dbReference>
<dbReference type="Pfam" id="PF04264">
    <property type="entry name" value="YceI"/>
    <property type="match status" value="1"/>
</dbReference>
<keyword evidence="3" id="KW-1185">Reference proteome</keyword>
<evidence type="ECO:0000313" key="2">
    <source>
        <dbReference type="EMBL" id="TKK67672.1"/>
    </source>
</evidence>
<dbReference type="Proteomes" id="UP000305848">
    <property type="component" value="Unassembled WGS sequence"/>
</dbReference>
<dbReference type="Gene3D" id="2.40.128.110">
    <property type="entry name" value="Lipid/polyisoprenoid-binding, YceI-like"/>
    <property type="match status" value="1"/>
</dbReference>
<dbReference type="InterPro" id="IPR007372">
    <property type="entry name" value="Lipid/polyisoprenoid-bd_YceI"/>
</dbReference>
<accession>A0A4U3KZ22</accession>
<dbReference type="RefSeq" id="WP_137262237.1">
    <property type="nucleotide sequence ID" value="NZ_SZQL01000010.1"/>
</dbReference>
<name>A0A4U3KZ22_9BACT</name>
<dbReference type="AlphaFoldDB" id="A0A4U3KZ22"/>
<dbReference type="PANTHER" id="PTHR34406">
    <property type="entry name" value="PROTEIN YCEI"/>
    <property type="match status" value="1"/>
</dbReference>
<gene>
    <name evidence="2" type="ORF">FC093_13045</name>
</gene>
<reference evidence="2 3" key="1">
    <citation type="submission" date="2019-05" db="EMBL/GenBank/DDBJ databases">
        <title>Panacibacter sp. strain 17mud1-8 Genome sequencing and assembly.</title>
        <authorList>
            <person name="Chhetri G."/>
        </authorList>
    </citation>
    <scope>NUCLEOTIDE SEQUENCE [LARGE SCALE GENOMIC DNA]</scope>
    <source>
        <strain evidence="2 3">17mud1-8</strain>
    </source>
</reference>
<sequence>MKKILLFLLLLMVYCCSYSQVYLTRTAYVGFFSKTPAEDIKAVNNQVYAAVDAGKKNLAFSLLLKGFTFTKELMQEHFNENYVESDKYPKASFSGTYTGDVDLTKNGVYNVTVQGNLTLHNITKAITTPATLEVKDTHLIGTATFKAKPEDFNITIPSLVRGKIAQEITVNINADCTLKQ</sequence>
<dbReference type="OrthoDB" id="116832at2"/>
<protein>
    <submittedName>
        <fullName evidence="2">YceI family protein</fullName>
    </submittedName>
</protein>